<evidence type="ECO:0000313" key="2">
    <source>
        <dbReference type="Proteomes" id="UP001164250"/>
    </source>
</evidence>
<organism evidence="1 2">
    <name type="scientific">Pistacia atlantica</name>
    <dbReference type="NCBI Taxonomy" id="434234"/>
    <lineage>
        <taxon>Eukaryota</taxon>
        <taxon>Viridiplantae</taxon>
        <taxon>Streptophyta</taxon>
        <taxon>Embryophyta</taxon>
        <taxon>Tracheophyta</taxon>
        <taxon>Spermatophyta</taxon>
        <taxon>Magnoliopsida</taxon>
        <taxon>eudicotyledons</taxon>
        <taxon>Gunneridae</taxon>
        <taxon>Pentapetalae</taxon>
        <taxon>rosids</taxon>
        <taxon>malvids</taxon>
        <taxon>Sapindales</taxon>
        <taxon>Anacardiaceae</taxon>
        <taxon>Pistacia</taxon>
    </lineage>
</organism>
<gene>
    <name evidence="1" type="ORF">Patl1_03138</name>
</gene>
<dbReference type="EMBL" id="CM047897">
    <property type="protein sequence ID" value="KAJ0112131.1"/>
    <property type="molecule type" value="Genomic_DNA"/>
</dbReference>
<proteinExistence type="predicted"/>
<reference evidence="2" key="1">
    <citation type="journal article" date="2023" name="G3 (Bethesda)">
        <title>Genome assembly and association tests identify interacting loci associated with vigor, precocity, and sex in interspecific pistachio rootstocks.</title>
        <authorList>
            <person name="Palmer W."/>
            <person name="Jacygrad E."/>
            <person name="Sagayaradj S."/>
            <person name="Cavanaugh K."/>
            <person name="Han R."/>
            <person name="Bertier L."/>
            <person name="Beede B."/>
            <person name="Kafkas S."/>
            <person name="Golino D."/>
            <person name="Preece J."/>
            <person name="Michelmore R."/>
        </authorList>
    </citation>
    <scope>NUCLEOTIDE SEQUENCE [LARGE SCALE GENOMIC DNA]</scope>
</reference>
<protein>
    <submittedName>
        <fullName evidence="1">Uncharacterized protein</fullName>
    </submittedName>
</protein>
<keyword evidence="2" id="KW-1185">Reference proteome</keyword>
<accession>A0ACC1C903</accession>
<evidence type="ECO:0000313" key="1">
    <source>
        <dbReference type="EMBL" id="KAJ0112131.1"/>
    </source>
</evidence>
<name>A0ACC1C903_9ROSI</name>
<comment type="caution">
    <text evidence="1">The sequence shown here is derived from an EMBL/GenBank/DDBJ whole genome shotgun (WGS) entry which is preliminary data.</text>
</comment>
<dbReference type="Proteomes" id="UP001164250">
    <property type="component" value="Chromosome 1"/>
</dbReference>
<sequence length="85" mass="9376">MMEEDDMAVGSALTDKTDVGVILDMGSLEGKMIESCVSMAISDFYSLHSYYKTRVVLDTRDSKGQPLLALASGKLFSFLFLTKVR</sequence>